<dbReference type="SUPFAM" id="SSF48208">
    <property type="entry name" value="Six-hairpin glycosidases"/>
    <property type="match status" value="1"/>
</dbReference>
<accession>A0AA96LNZ3</accession>
<proteinExistence type="predicted"/>
<dbReference type="Gene3D" id="1.50.10.10">
    <property type="match status" value="1"/>
</dbReference>
<sequence length="348" mass="38882">MTISTKDRVEEAAKRISTYMKKGAPGDWGMDLEVWDWTPGVGVIALLDYYEQTKQQELLDDLIAWTKRNLHQAEHAKVINSMAPFTIFPRLYELTGEQVYLNFSIRIGEWMLYEAPRTREDAFEHTVTEAAKFPEQVWADTVFMAVLFLARLGRVSSDLRFSEEALKQLTLHIQLLQDEKTGLLFHGWDCGAANHMSAARWGRANAWVAVGALMIFDELEGQLDIPHALRDQYITLLHGLKNVQHSNGLWSVVLDKPEYRTEVSGSAGIAAGFSKAVKRGWVDASFAAAADRTLQAVLNEIDQEGMVHGVSGGTPVLATEEEYNGFACFPTLYGQGLVLLLLGQYISA</sequence>
<dbReference type="PANTHER" id="PTHR33886:SF8">
    <property type="entry name" value="UNSATURATED RHAMNOGALACTURONAN HYDROLASE (EUROFUNG)"/>
    <property type="match status" value="1"/>
</dbReference>
<dbReference type="EMBL" id="CP130319">
    <property type="protein sequence ID" value="WNR45270.1"/>
    <property type="molecule type" value="Genomic_DNA"/>
</dbReference>
<reference evidence="2" key="1">
    <citation type="submission" date="2022-02" db="EMBL/GenBank/DDBJ databases">
        <title>Paenibacillus sp. MBLB1832 Whole Genome Shotgun Sequencing.</title>
        <authorList>
            <person name="Hwang C.Y."/>
            <person name="Cho E.-S."/>
            <person name="Seo M.-J."/>
        </authorList>
    </citation>
    <scope>NUCLEOTIDE SEQUENCE</scope>
    <source>
        <strain evidence="2">MBLB1832</strain>
    </source>
</reference>
<dbReference type="InterPro" id="IPR008928">
    <property type="entry name" value="6-hairpin_glycosidase_sf"/>
</dbReference>
<gene>
    <name evidence="2" type="ORF">MJB10_03800</name>
</gene>
<keyword evidence="3" id="KW-1185">Reference proteome</keyword>
<keyword evidence="1 2" id="KW-0378">Hydrolase</keyword>
<dbReference type="Proteomes" id="UP001304650">
    <property type="component" value="Chromosome"/>
</dbReference>
<dbReference type="KEGG" id="proo:MJB10_03800"/>
<dbReference type="Pfam" id="PF07470">
    <property type="entry name" value="Glyco_hydro_88"/>
    <property type="match status" value="1"/>
</dbReference>
<name>A0AA96LNZ3_9BACL</name>
<dbReference type="AlphaFoldDB" id="A0AA96LNZ3"/>
<evidence type="ECO:0000256" key="1">
    <source>
        <dbReference type="ARBA" id="ARBA00022801"/>
    </source>
</evidence>
<organism evidence="2 3">
    <name type="scientific">Paenibacillus roseopurpureus</name>
    <dbReference type="NCBI Taxonomy" id="2918901"/>
    <lineage>
        <taxon>Bacteria</taxon>
        <taxon>Bacillati</taxon>
        <taxon>Bacillota</taxon>
        <taxon>Bacilli</taxon>
        <taxon>Bacillales</taxon>
        <taxon>Paenibacillaceae</taxon>
        <taxon>Paenibacillus</taxon>
    </lineage>
</organism>
<dbReference type="InterPro" id="IPR010905">
    <property type="entry name" value="Glyco_hydro_88"/>
</dbReference>
<dbReference type="InterPro" id="IPR012341">
    <property type="entry name" value="6hp_glycosidase-like_sf"/>
</dbReference>
<dbReference type="RefSeq" id="WP_314801875.1">
    <property type="nucleotide sequence ID" value="NZ_CP130319.1"/>
</dbReference>
<dbReference type="InterPro" id="IPR052043">
    <property type="entry name" value="PolySaccharide_Degr_Enz"/>
</dbReference>
<evidence type="ECO:0000313" key="2">
    <source>
        <dbReference type="EMBL" id="WNR45270.1"/>
    </source>
</evidence>
<protein>
    <submittedName>
        <fullName evidence="2">Glycoside hydrolase family 88 protein</fullName>
    </submittedName>
</protein>
<dbReference type="GO" id="GO:0016787">
    <property type="term" value="F:hydrolase activity"/>
    <property type="evidence" value="ECO:0007669"/>
    <property type="project" value="UniProtKB-KW"/>
</dbReference>
<dbReference type="PANTHER" id="PTHR33886">
    <property type="entry name" value="UNSATURATED RHAMNOGALACTURONAN HYDROLASE (EUROFUNG)"/>
    <property type="match status" value="1"/>
</dbReference>
<dbReference type="GO" id="GO:0005975">
    <property type="term" value="P:carbohydrate metabolic process"/>
    <property type="evidence" value="ECO:0007669"/>
    <property type="project" value="InterPro"/>
</dbReference>
<evidence type="ECO:0000313" key="3">
    <source>
        <dbReference type="Proteomes" id="UP001304650"/>
    </source>
</evidence>